<evidence type="ECO:0000256" key="2">
    <source>
        <dbReference type="ARBA" id="ARBA00005810"/>
    </source>
</evidence>
<dbReference type="InterPro" id="IPR000550">
    <property type="entry name" value="Hppk"/>
</dbReference>
<name>A0A1I0ENY1_9GAMM</name>
<dbReference type="SUPFAM" id="SSF55083">
    <property type="entry name" value="6-hydroxymethyl-7,8-dihydropterin pyrophosphokinase, HPPK"/>
    <property type="match status" value="1"/>
</dbReference>
<dbReference type="EC" id="2.7.6.3" evidence="3"/>
<feature type="domain" description="7,8-dihydro-6-hydroxymethylpterin-pyrophosphokinase" evidence="13">
    <location>
        <begin position="19"/>
        <end position="114"/>
    </location>
</feature>
<proteinExistence type="inferred from homology"/>
<dbReference type="PANTHER" id="PTHR43071:SF1">
    <property type="entry name" value="2-AMINO-4-HYDROXY-6-HYDROXYMETHYLDIHYDROPTERIDINE PYROPHOSPHOKINASE"/>
    <property type="match status" value="1"/>
</dbReference>
<keyword evidence="8" id="KW-0067">ATP-binding</keyword>
<dbReference type="STRING" id="430453.SAMN04487962_11069"/>
<evidence type="ECO:0000256" key="11">
    <source>
        <dbReference type="ARBA" id="ARBA00029766"/>
    </source>
</evidence>
<protein>
    <recommendedName>
        <fullName evidence="4">2-amino-4-hydroxy-6-hydroxymethyldihydropteridine pyrophosphokinase</fullName>
        <ecNumber evidence="3">2.7.6.3</ecNumber>
    </recommendedName>
    <alternativeName>
        <fullName evidence="11">6-hydroxymethyl-7,8-dihydropterin pyrophosphokinase</fullName>
    </alternativeName>
    <alternativeName>
        <fullName evidence="12">7,8-dihydro-6-hydroxymethylpterin-pyrophosphokinase</fullName>
    </alternativeName>
</protein>
<dbReference type="RefSeq" id="WP_091852052.1">
    <property type="nucleotide sequence ID" value="NZ_FOHZ01000010.1"/>
</dbReference>
<dbReference type="Gene3D" id="3.30.70.560">
    <property type="entry name" value="7,8-Dihydro-6-hydroxymethylpterin-pyrophosphokinase HPPK"/>
    <property type="match status" value="1"/>
</dbReference>
<gene>
    <name evidence="14" type="ORF">SAMN04487962_11069</name>
</gene>
<evidence type="ECO:0000256" key="7">
    <source>
        <dbReference type="ARBA" id="ARBA00022777"/>
    </source>
</evidence>
<evidence type="ECO:0000256" key="9">
    <source>
        <dbReference type="ARBA" id="ARBA00022909"/>
    </source>
</evidence>
<comment type="pathway">
    <text evidence="1">Cofactor biosynthesis; tetrahydrofolate biosynthesis; 2-amino-4-hydroxy-6-hydroxymethyl-7,8-dihydropteridine diphosphate from 7,8-dihydroneopterin triphosphate: step 4/4.</text>
</comment>
<dbReference type="EMBL" id="FOHZ01000010">
    <property type="protein sequence ID" value="SET46915.1"/>
    <property type="molecule type" value="Genomic_DNA"/>
</dbReference>
<dbReference type="UniPathway" id="UPA00077">
    <property type="reaction ID" value="UER00155"/>
</dbReference>
<evidence type="ECO:0000259" key="13">
    <source>
        <dbReference type="Pfam" id="PF01288"/>
    </source>
</evidence>
<evidence type="ECO:0000313" key="15">
    <source>
        <dbReference type="Proteomes" id="UP000198762"/>
    </source>
</evidence>
<keyword evidence="5" id="KW-0808">Transferase</keyword>
<evidence type="ECO:0000256" key="3">
    <source>
        <dbReference type="ARBA" id="ARBA00013253"/>
    </source>
</evidence>
<dbReference type="GO" id="GO:0005524">
    <property type="term" value="F:ATP binding"/>
    <property type="evidence" value="ECO:0007669"/>
    <property type="project" value="UniProtKB-KW"/>
</dbReference>
<dbReference type="InterPro" id="IPR035907">
    <property type="entry name" value="Hppk_sf"/>
</dbReference>
<dbReference type="GO" id="GO:0003848">
    <property type="term" value="F:2-amino-4-hydroxy-6-hydroxymethyldihydropteridine diphosphokinase activity"/>
    <property type="evidence" value="ECO:0007669"/>
    <property type="project" value="UniProtKB-EC"/>
</dbReference>
<keyword evidence="6" id="KW-0547">Nucleotide-binding</keyword>
<reference evidence="15" key="1">
    <citation type="submission" date="2016-10" db="EMBL/GenBank/DDBJ databases">
        <authorList>
            <person name="Varghese N."/>
            <person name="Submissions S."/>
        </authorList>
    </citation>
    <scope>NUCLEOTIDE SEQUENCE [LARGE SCALE GENOMIC DNA]</scope>
    <source>
        <strain evidence="15">CGMCC 1.6489</strain>
    </source>
</reference>
<evidence type="ECO:0000256" key="8">
    <source>
        <dbReference type="ARBA" id="ARBA00022840"/>
    </source>
</evidence>
<dbReference type="Proteomes" id="UP000198762">
    <property type="component" value="Unassembled WGS sequence"/>
</dbReference>
<evidence type="ECO:0000256" key="6">
    <source>
        <dbReference type="ARBA" id="ARBA00022741"/>
    </source>
</evidence>
<evidence type="ECO:0000256" key="10">
    <source>
        <dbReference type="ARBA" id="ARBA00029409"/>
    </source>
</evidence>
<accession>A0A1I0ENY1</accession>
<dbReference type="Pfam" id="PF01288">
    <property type="entry name" value="HPPK"/>
    <property type="match status" value="1"/>
</dbReference>
<evidence type="ECO:0000256" key="12">
    <source>
        <dbReference type="ARBA" id="ARBA00033413"/>
    </source>
</evidence>
<evidence type="ECO:0000256" key="4">
    <source>
        <dbReference type="ARBA" id="ARBA00016218"/>
    </source>
</evidence>
<sequence length="186" mass="20121">MRLSLGSFSRVTGMWYLCGLGSNIAPEQNLPRAVARLASRFGAVALSPVIRTLPQGMASDHPFLNALAVFESDLARAEVKTLLNALETELGRDRADPLSSIRDRPIDVDILQIHSVPVFDGENVTEDYFRQLLRGDPVAGVALLLDGQPLGQAPATVHWNQGTGHEVIVQQGKNLLDHTVKSPLPG</sequence>
<dbReference type="GO" id="GO:0046656">
    <property type="term" value="P:folic acid biosynthetic process"/>
    <property type="evidence" value="ECO:0007669"/>
    <property type="project" value="UniProtKB-KW"/>
</dbReference>
<dbReference type="GO" id="GO:0016301">
    <property type="term" value="F:kinase activity"/>
    <property type="evidence" value="ECO:0007669"/>
    <property type="project" value="UniProtKB-KW"/>
</dbReference>
<keyword evidence="9" id="KW-0289">Folate biosynthesis</keyword>
<dbReference type="PANTHER" id="PTHR43071">
    <property type="entry name" value="2-AMINO-4-HYDROXY-6-HYDROXYMETHYLDIHYDROPTERIDINE PYROPHOSPHOKINASE"/>
    <property type="match status" value="1"/>
</dbReference>
<evidence type="ECO:0000256" key="5">
    <source>
        <dbReference type="ARBA" id="ARBA00022679"/>
    </source>
</evidence>
<dbReference type="OrthoDB" id="582926at2"/>
<evidence type="ECO:0000256" key="1">
    <source>
        <dbReference type="ARBA" id="ARBA00005051"/>
    </source>
</evidence>
<dbReference type="AlphaFoldDB" id="A0A1I0ENY1"/>
<comment type="similarity">
    <text evidence="2">Belongs to the HPPK family.</text>
</comment>
<comment type="function">
    <text evidence="10">Catalyzes the transfer of pyrophosphate from adenosine triphosphate (ATP) to 6-hydroxymethyl-7,8-dihydropterin, an enzymatic step in folate biosynthesis pathway.</text>
</comment>
<organism evidence="14 15">
    <name type="scientific">Marinobacter segnicrescens</name>
    <dbReference type="NCBI Taxonomy" id="430453"/>
    <lineage>
        <taxon>Bacteria</taxon>
        <taxon>Pseudomonadati</taxon>
        <taxon>Pseudomonadota</taxon>
        <taxon>Gammaproteobacteria</taxon>
        <taxon>Pseudomonadales</taxon>
        <taxon>Marinobacteraceae</taxon>
        <taxon>Marinobacter</taxon>
    </lineage>
</organism>
<keyword evidence="15" id="KW-1185">Reference proteome</keyword>
<keyword evidence="7 14" id="KW-0418">Kinase</keyword>
<evidence type="ECO:0000313" key="14">
    <source>
        <dbReference type="EMBL" id="SET46915.1"/>
    </source>
</evidence>
<dbReference type="GO" id="GO:0046654">
    <property type="term" value="P:tetrahydrofolate biosynthetic process"/>
    <property type="evidence" value="ECO:0007669"/>
    <property type="project" value="UniProtKB-UniPathway"/>
</dbReference>